<dbReference type="EMBL" id="JAWWNJ010000244">
    <property type="protein sequence ID" value="KAK6967089.1"/>
    <property type="molecule type" value="Genomic_DNA"/>
</dbReference>
<dbReference type="AlphaFoldDB" id="A0AAV9Z1B7"/>
<gene>
    <name evidence="1" type="ORF">R3P38DRAFT_3244776</name>
</gene>
<evidence type="ECO:0000313" key="1">
    <source>
        <dbReference type="EMBL" id="KAK6967089.1"/>
    </source>
</evidence>
<comment type="caution">
    <text evidence="1">The sequence shown here is derived from an EMBL/GenBank/DDBJ whole genome shotgun (WGS) entry which is preliminary data.</text>
</comment>
<reference evidence="1 2" key="1">
    <citation type="journal article" date="2024" name="J Genomics">
        <title>Draft genome sequencing and assembly of Favolaschia claudopus CIRM-BRFM 2984 isolated from oak limbs.</title>
        <authorList>
            <person name="Navarro D."/>
            <person name="Drula E."/>
            <person name="Chaduli D."/>
            <person name="Cazenave R."/>
            <person name="Ahrendt S."/>
            <person name="Wang J."/>
            <person name="Lipzen A."/>
            <person name="Daum C."/>
            <person name="Barry K."/>
            <person name="Grigoriev I.V."/>
            <person name="Favel A."/>
            <person name="Rosso M.N."/>
            <person name="Martin F."/>
        </authorList>
    </citation>
    <scope>NUCLEOTIDE SEQUENCE [LARGE SCALE GENOMIC DNA]</scope>
    <source>
        <strain evidence="1 2">CIRM-BRFM 2984</strain>
    </source>
</reference>
<protein>
    <submittedName>
        <fullName evidence="1">Uncharacterized protein</fullName>
    </submittedName>
</protein>
<name>A0AAV9Z1B7_9AGAR</name>
<dbReference type="Proteomes" id="UP001362999">
    <property type="component" value="Unassembled WGS sequence"/>
</dbReference>
<accession>A0AAV9Z1B7</accession>
<sequence length="135" mass="14604">MSTGGQWWPPANFPPAGILLYSSDIFYGGAVLLAIPGPEAHSFDHKHPTSGFRKCCYLKRRRGTSSFQGNTPCRGVPLPVEPKHTEPADDGWFGLVIDVEPQLTEVVMGKFGSLQVRGTLSGTLNLNAPSRSANH</sequence>
<evidence type="ECO:0000313" key="2">
    <source>
        <dbReference type="Proteomes" id="UP001362999"/>
    </source>
</evidence>
<proteinExistence type="predicted"/>
<organism evidence="1 2">
    <name type="scientific">Favolaschia claudopus</name>
    <dbReference type="NCBI Taxonomy" id="2862362"/>
    <lineage>
        <taxon>Eukaryota</taxon>
        <taxon>Fungi</taxon>
        <taxon>Dikarya</taxon>
        <taxon>Basidiomycota</taxon>
        <taxon>Agaricomycotina</taxon>
        <taxon>Agaricomycetes</taxon>
        <taxon>Agaricomycetidae</taxon>
        <taxon>Agaricales</taxon>
        <taxon>Marasmiineae</taxon>
        <taxon>Mycenaceae</taxon>
        <taxon>Favolaschia</taxon>
    </lineage>
</organism>
<keyword evidence="2" id="KW-1185">Reference proteome</keyword>